<evidence type="ECO:0000256" key="1">
    <source>
        <dbReference type="SAM" id="Phobius"/>
    </source>
</evidence>
<accession>A0ABX1SIN2</accession>
<evidence type="ECO:0000313" key="3">
    <source>
        <dbReference type="Proteomes" id="UP000820669"/>
    </source>
</evidence>
<keyword evidence="1" id="KW-0472">Membrane</keyword>
<feature type="transmembrane region" description="Helical" evidence="1">
    <location>
        <begin position="27"/>
        <end position="48"/>
    </location>
</feature>
<protein>
    <recommendedName>
        <fullName evidence="4">Integral membrane protein</fullName>
    </recommendedName>
</protein>
<sequence length="126" mass="12712">MRILLLALLLVDSALLAAGELMFQPLYLGAVPAPIGTLAVLLTMPWLVRSAALVAPTPGVAGSPVLIWLLVVGVLGLGGPGGDVLLPATWQSLLLVVAGLGAGLLTLRRVLDAGYADRAADGGASR</sequence>
<gene>
    <name evidence="2" type="ORF">HF526_25815</name>
</gene>
<evidence type="ECO:0008006" key="4">
    <source>
        <dbReference type="Google" id="ProtNLM"/>
    </source>
</evidence>
<proteinExistence type="predicted"/>
<keyword evidence="1" id="KW-1133">Transmembrane helix</keyword>
<keyword evidence="1" id="KW-0812">Transmembrane</keyword>
<reference evidence="2 3" key="1">
    <citation type="submission" date="2020-04" db="EMBL/GenBank/DDBJ databases">
        <authorList>
            <person name="Klaysubun C."/>
            <person name="Duangmal K."/>
            <person name="Lipun K."/>
        </authorList>
    </citation>
    <scope>NUCLEOTIDE SEQUENCE [LARGE SCALE GENOMIC DNA]</scope>
    <source>
        <strain evidence="2 3">K10HN5</strain>
    </source>
</reference>
<name>A0ABX1SIN2_9PSEU</name>
<dbReference type="EMBL" id="JAAXLA010000062">
    <property type="protein sequence ID" value="NMI00698.1"/>
    <property type="molecule type" value="Genomic_DNA"/>
</dbReference>
<organism evidence="2 3">
    <name type="scientific">Pseudonocardia acidicola</name>
    <dbReference type="NCBI Taxonomy" id="2724939"/>
    <lineage>
        <taxon>Bacteria</taxon>
        <taxon>Bacillati</taxon>
        <taxon>Actinomycetota</taxon>
        <taxon>Actinomycetes</taxon>
        <taxon>Pseudonocardiales</taxon>
        <taxon>Pseudonocardiaceae</taxon>
        <taxon>Pseudonocardia</taxon>
    </lineage>
</organism>
<dbReference type="Proteomes" id="UP000820669">
    <property type="component" value="Unassembled WGS sequence"/>
</dbReference>
<evidence type="ECO:0000313" key="2">
    <source>
        <dbReference type="EMBL" id="NMI00698.1"/>
    </source>
</evidence>
<keyword evidence="3" id="KW-1185">Reference proteome</keyword>
<feature type="transmembrane region" description="Helical" evidence="1">
    <location>
        <begin position="84"/>
        <end position="107"/>
    </location>
</feature>
<feature type="transmembrane region" description="Helical" evidence="1">
    <location>
        <begin position="60"/>
        <end position="78"/>
    </location>
</feature>
<comment type="caution">
    <text evidence="2">The sequence shown here is derived from an EMBL/GenBank/DDBJ whole genome shotgun (WGS) entry which is preliminary data.</text>
</comment>
<dbReference type="RefSeq" id="WP_169384157.1">
    <property type="nucleotide sequence ID" value="NZ_JAAXLA010000062.1"/>
</dbReference>